<proteinExistence type="predicted"/>
<dbReference type="RefSeq" id="WP_277362499.1">
    <property type="nucleotide sequence ID" value="NZ_CP049940.1"/>
</dbReference>
<dbReference type="InterPro" id="IPR027417">
    <property type="entry name" value="P-loop_NTPase"/>
</dbReference>
<accession>A0ABD4XKW1</accession>
<name>A0ABD4XKW1_WEIPA</name>
<comment type="caution">
    <text evidence="1">The sequence shown here is derived from an EMBL/GenBank/DDBJ whole genome shotgun (WGS) entry which is preliminary data.</text>
</comment>
<sequence length="560" mass="64924">MNNEKQNFTLVIGEPGVGKSYELISRAISDKQIGRRVYIMTPTHASKKSLRSNIAKRAKEAKTSGDCDLIMSLQSDVHVGENAYFNQESVYIDEIGQTSTTVFNSMLLQLQGVPNANVYLFGDIRQLQPVKNFSPLESLLRENVVGGDFWKFVADNCYEDFNYNVFTAPLSWRIDSDIHVNLLRTNHRLNKLGYTAYDNKFYDNIIETVVEASDVEYAQILKKQLAKHSAILVATKKRGQRADELIKSTLKDEAVEIFNEQNEVTDEAEFVAQYVDNRFKEVATFIKYKERVYLNPDNENYSELQKEIDGVPTIEDSMNYLSDDEPEFEYHAWATVHAMQGITIKSVTFFMGNEKIGGSRKEHYSTNLLYTSITRASDEIVLLGLKDSFLQMRNQQPENPQNIFGHKRAIQAKNKLFEKLQKAQVALSWSEVFDLYMDIFNNFQMNIPEQEDIEAFDIKNLPYTERELHLQFRYYKESGDKFFDYKKMFYEDYKREVNSENSKGNKSKLGQGKIQKFINGLSSQKLVELQEDVNSLSVRKFRDKYSLTKRYVQEALENKD</sequence>
<protein>
    <submittedName>
        <fullName evidence="1">AAA family ATPase</fullName>
    </submittedName>
</protein>
<dbReference type="SUPFAM" id="SSF52540">
    <property type="entry name" value="P-loop containing nucleoside triphosphate hydrolases"/>
    <property type="match status" value="1"/>
</dbReference>
<dbReference type="Pfam" id="PF13604">
    <property type="entry name" value="AAA_30"/>
    <property type="match status" value="1"/>
</dbReference>
<evidence type="ECO:0000313" key="1">
    <source>
        <dbReference type="EMBL" id="MDF8371783.1"/>
    </source>
</evidence>
<organism evidence="1 2">
    <name type="scientific">Weissella paramesenteroides</name>
    <name type="common">Leuconostoc paramesenteroides</name>
    <dbReference type="NCBI Taxonomy" id="1249"/>
    <lineage>
        <taxon>Bacteria</taxon>
        <taxon>Bacillati</taxon>
        <taxon>Bacillota</taxon>
        <taxon>Bacilli</taxon>
        <taxon>Lactobacillales</taxon>
        <taxon>Lactobacillaceae</taxon>
        <taxon>Weissella</taxon>
    </lineage>
</organism>
<gene>
    <name evidence="1" type="ORF">G9403_09055</name>
</gene>
<reference evidence="1 2" key="1">
    <citation type="submission" date="2020-03" db="EMBL/GenBank/DDBJ databases">
        <title>Comparative genomics of Weissella paramesenteroides.</title>
        <authorList>
            <person name="Kant R."/>
            <person name="Takala T."/>
            <person name="Saris P."/>
        </authorList>
    </citation>
    <scope>NUCLEOTIDE SEQUENCE [LARGE SCALE GENOMIC DNA]</scope>
    <source>
        <strain evidence="1 2">SJ27-4</strain>
    </source>
</reference>
<dbReference type="Proteomes" id="UP001215461">
    <property type="component" value="Unassembled WGS sequence"/>
</dbReference>
<dbReference type="Gene3D" id="3.40.50.300">
    <property type="entry name" value="P-loop containing nucleotide triphosphate hydrolases"/>
    <property type="match status" value="2"/>
</dbReference>
<dbReference type="AlphaFoldDB" id="A0ABD4XKW1"/>
<evidence type="ECO:0000313" key="2">
    <source>
        <dbReference type="Proteomes" id="UP001215461"/>
    </source>
</evidence>
<dbReference type="EMBL" id="JAANXN010000013">
    <property type="protein sequence ID" value="MDF8371783.1"/>
    <property type="molecule type" value="Genomic_DNA"/>
</dbReference>